<comment type="caution">
    <text evidence="2">The sequence shown here is derived from an EMBL/GenBank/DDBJ whole genome shotgun (WGS) entry which is preliminary data.</text>
</comment>
<dbReference type="RefSeq" id="WP_127742822.1">
    <property type="nucleotide sequence ID" value="NZ_RZTZ01000026.1"/>
</dbReference>
<gene>
    <name evidence="2" type="ORF">EM808_27275</name>
</gene>
<dbReference type="Proteomes" id="UP000288024">
    <property type="component" value="Unassembled WGS sequence"/>
</dbReference>
<proteinExistence type="predicted"/>
<name>A0A437K315_9BACI</name>
<dbReference type="Pfam" id="PF20591">
    <property type="entry name" value="DUF6792"/>
    <property type="match status" value="1"/>
</dbReference>
<evidence type="ECO:0000313" key="2">
    <source>
        <dbReference type="EMBL" id="RVT56542.1"/>
    </source>
</evidence>
<dbReference type="InterPro" id="IPR046742">
    <property type="entry name" value="DUF6792"/>
</dbReference>
<keyword evidence="3" id="KW-1185">Reference proteome</keyword>
<dbReference type="AlphaFoldDB" id="A0A437K315"/>
<dbReference type="EMBL" id="RZTZ01000026">
    <property type="protein sequence ID" value="RVT56542.1"/>
    <property type="molecule type" value="Genomic_DNA"/>
</dbReference>
<feature type="domain" description="DUF6792" evidence="1">
    <location>
        <begin position="37"/>
        <end position="249"/>
    </location>
</feature>
<reference evidence="2 3" key="1">
    <citation type="submission" date="2019-01" db="EMBL/GenBank/DDBJ databases">
        <title>Bacillus sp. M5HDSG1-1, whole genome shotgun sequence.</title>
        <authorList>
            <person name="Tuo L."/>
        </authorList>
    </citation>
    <scope>NUCLEOTIDE SEQUENCE [LARGE SCALE GENOMIC DNA]</scope>
    <source>
        <strain evidence="2 3">M5HDSG1-1</strain>
    </source>
</reference>
<accession>A0A437K315</accession>
<organism evidence="2 3">
    <name type="scientific">Niallia taxi</name>
    <dbReference type="NCBI Taxonomy" id="2499688"/>
    <lineage>
        <taxon>Bacteria</taxon>
        <taxon>Bacillati</taxon>
        <taxon>Bacillota</taxon>
        <taxon>Bacilli</taxon>
        <taxon>Bacillales</taxon>
        <taxon>Bacillaceae</taxon>
        <taxon>Niallia</taxon>
    </lineage>
</organism>
<protein>
    <recommendedName>
        <fullName evidence="1">DUF6792 domain-containing protein</fullName>
    </recommendedName>
</protein>
<evidence type="ECO:0000259" key="1">
    <source>
        <dbReference type="Pfam" id="PF20591"/>
    </source>
</evidence>
<sequence length="632" mass="72463">MNNTDLFSDEKVKLRLIQLEYDYKDDFNVSTEQELEEVKKKFEVDVRRIFLEETQRELPKNIEIYSSNELIKQNKDLDTNITSSGYDGTAIYIEDKSNEINQLHIISQGSQEKEDWIYNGFGLFLGIDDSQYEAAKHFTIEAKEKTNDVKNLKTYAMGHSLANNNQIMLQLIDGEFDGVYGVNGAQVSIDHLLNTDEVLYRNMSLTFNKYDSLDSVPAEELKAEIIKYYENKGVTAQITQRISWDDPLYGVSGKGDFITFGEIQMTDTNLQVEGIRNIIDSIQDEDVRNVKHYLQKYTDAYQQGGLYGFVKASTGIDIDLIESVMNADGFLAKAGVIINNKDDLIAMVGKVSNNLPAFLNVFHQIMDGSDMFIDGLAKNGYLDKDSQAKVKTELQQVDQHVSNIEEQFNQLMQHLEDKEYKKAYDTIVVIWSEYQAIRDSLVVLQEELEGPLEAIAEGHSILPLLNALSALEGISYSNGDICYTGQSSSGEEIKWNISSAVRIYQQGMKIVEDIEESIRTYERIYKNEIEDDFQTKKQRLIYEIHHIEANPSDYLWDFQFLLPNLGNLGSKIERIDVQESFYTAPLPENSSIVMELRKQATEKRHFIEEIRDSIESLFEKEELISQLFDFKG</sequence>
<evidence type="ECO:0000313" key="3">
    <source>
        <dbReference type="Proteomes" id="UP000288024"/>
    </source>
</evidence>